<organism evidence="1 2">
    <name type="scientific">Corchorus olitorius</name>
    <dbReference type="NCBI Taxonomy" id="93759"/>
    <lineage>
        <taxon>Eukaryota</taxon>
        <taxon>Viridiplantae</taxon>
        <taxon>Streptophyta</taxon>
        <taxon>Embryophyta</taxon>
        <taxon>Tracheophyta</taxon>
        <taxon>Spermatophyta</taxon>
        <taxon>Magnoliopsida</taxon>
        <taxon>eudicotyledons</taxon>
        <taxon>Gunneridae</taxon>
        <taxon>Pentapetalae</taxon>
        <taxon>rosids</taxon>
        <taxon>malvids</taxon>
        <taxon>Malvales</taxon>
        <taxon>Malvaceae</taxon>
        <taxon>Grewioideae</taxon>
        <taxon>Apeibeae</taxon>
        <taxon>Corchorus</taxon>
    </lineage>
</organism>
<sequence length="29" mass="3141">MAQRGAVNSSVFKRLTVCAPFRGMISTLV</sequence>
<proteinExistence type="predicted"/>
<protein>
    <submittedName>
        <fullName evidence="1">Uncharacterized protein</fullName>
    </submittedName>
</protein>
<name>A0A1R3HMF5_9ROSI</name>
<dbReference type="EMBL" id="AWUE01019795">
    <property type="protein sequence ID" value="OMO71450.1"/>
    <property type="molecule type" value="Genomic_DNA"/>
</dbReference>
<dbReference type="AlphaFoldDB" id="A0A1R3HMF5"/>
<gene>
    <name evidence="1" type="ORF">COLO4_28236</name>
</gene>
<evidence type="ECO:0000313" key="1">
    <source>
        <dbReference type="EMBL" id="OMO71450.1"/>
    </source>
</evidence>
<dbReference type="Proteomes" id="UP000187203">
    <property type="component" value="Unassembled WGS sequence"/>
</dbReference>
<comment type="caution">
    <text evidence="1">The sequence shown here is derived from an EMBL/GenBank/DDBJ whole genome shotgun (WGS) entry which is preliminary data.</text>
</comment>
<accession>A0A1R3HMF5</accession>
<keyword evidence="2" id="KW-1185">Reference proteome</keyword>
<evidence type="ECO:0000313" key="2">
    <source>
        <dbReference type="Proteomes" id="UP000187203"/>
    </source>
</evidence>
<reference evidence="2" key="1">
    <citation type="submission" date="2013-09" db="EMBL/GenBank/DDBJ databases">
        <title>Corchorus olitorius genome sequencing.</title>
        <authorList>
            <person name="Alam M."/>
            <person name="Haque M.S."/>
            <person name="Islam M.S."/>
            <person name="Emdad E.M."/>
            <person name="Islam M.M."/>
            <person name="Ahmed B."/>
            <person name="Halim A."/>
            <person name="Hossen Q.M.M."/>
            <person name="Hossain M.Z."/>
            <person name="Ahmed R."/>
            <person name="Khan M.M."/>
            <person name="Islam R."/>
            <person name="Rashid M.M."/>
            <person name="Khan S.A."/>
            <person name="Rahman M.S."/>
            <person name="Alam M."/>
            <person name="Yahiya A.S."/>
            <person name="Khan M.S."/>
            <person name="Azam M.S."/>
            <person name="Haque T."/>
            <person name="Lashkar M.Z.H."/>
            <person name="Akhand A.I."/>
            <person name="Morshed G."/>
            <person name="Roy S."/>
            <person name="Uddin K.S."/>
            <person name="Rabeya T."/>
            <person name="Hossain A.S."/>
            <person name="Chowdhury A."/>
            <person name="Snigdha A.R."/>
            <person name="Mortoza M.S."/>
            <person name="Matin S.A."/>
            <person name="Hoque S.M.E."/>
            <person name="Islam M.K."/>
            <person name="Roy D.K."/>
            <person name="Haider R."/>
            <person name="Moosa M.M."/>
            <person name="Elias S.M."/>
            <person name="Hasan A.M."/>
            <person name="Jahan S."/>
            <person name="Shafiuddin M."/>
            <person name="Mahmood N."/>
            <person name="Shommy N.S."/>
        </authorList>
    </citation>
    <scope>NUCLEOTIDE SEQUENCE [LARGE SCALE GENOMIC DNA]</scope>
    <source>
        <strain evidence="2">cv. O-4</strain>
    </source>
</reference>